<reference evidence="1" key="1">
    <citation type="submission" date="2018-04" db="EMBL/GenBank/DDBJ databases">
        <title>Transcriptome assembly of Sipha flava.</title>
        <authorList>
            <person name="Scully E.D."/>
            <person name="Geib S.M."/>
            <person name="Palmer N.A."/>
            <person name="Koch K."/>
            <person name="Bradshaw J."/>
            <person name="Heng-Moss T."/>
            <person name="Sarath G."/>
        </authorList>
    </citation>
    <scope>NUCLEOTIDE SEQUENCE</scope>
</reference>
<organism evidence="1">
    <name type="scientific">Sipha flava</name>
    <name type="common">yellow sugarcane aphid</name>
    <dbReference type="NCBI Taxonomy" id="143950"/>
    <lineage>
        <taxon>Eukaryota</taxon>
        <taxon>Metazoa</taxon>
        <taxon>Ecdysozoa</taxon>
        <taxon>Arthropoda</taxon>
        <taxon>Hexapoda</taxon>
        <taxon>Insecta</taxon>
        <taxon>Pterygota</taxon>
        <taxon>Neoptera</taxon>
        <taxon>Paraneoptera</taxon>
        <taxon>Hemiptera</taxon>
        <taxon>Sternorrhyncha</taxon>
        <taxon>Aphidomorpha</taxon>
        <taxon>Aphidoidea</taxon>
        <taxon>Aphididae</taxon>
        <taxon>Sipha</taxon>
    </lineage>
</organism>
<name>A0A2S2R493_9HEMI</name>
<dbReference type="OrthoDB" id="6600427at2759"/>
<sequence>MELSLNIEQLQLKSEYLHSNPRCTHFHKNVENPLFISWDDCVTVLYSLNNLDEASVWNPIESVILPISNPIISVFTFGLKIYCIDKNGSVYHLKQIHRDSPDLFGCSSVQVSPQLQSCDCKWISFYSQKYPCNIFGMSCYSEGIAVITTLNEWITIQFLQINIDDDGEPVIHNNCSQQIRQQKQFPFVVTSFVSCTWRDWFTCQRAKELFGSNVINSRDIFILATEESKVYYSTSDVTCKNVSLFLNCPQKIVHIQFCDFESKKMLLVSSSGILTVMDCVESVASSFIYLSVTEVVAIFFVDCTIILSDSIHLFIITLDKHFSKIVKQVVTPLKGVLSLHKFLLNNIIAMTQLNKVYKLSPNYQIITQEENKFKFNEEIVLKKIKDLCKNVESIEKQQEKMDLFINAVSIVARKDLIAQYCSFDVLIYSGAKAVKLGACQDQYILAIKLSTDCPWLSFSSTIWQLLVRVTDSKNSSSNCGLHPFNIDLFNNNHPLIVKHHLFATLAENCTSGFVYCDLVCQVQNELMNRFLIIPLNPVKLNALYFVKAEKREKIPVINPMEDRHKYVFKYPDNLSLTECLTIITERNKHRISKSLYTNITVSTPKTLYFNLFDKIVSITFDNEITKTIVLECINLDALISVRNAVFNELSNDQSVNIKYSVLADTQKQLCVLEELSERDRLDENIIKEIKSKILNQISVNLPA</sequence>
<accession>A0A2S2R493</accession>
<evidence type="ECO:0000313" key="1">
    <source>
        <dbReference type="EMBL" id="MBY84172.1"/>
    </source>
</evidence>
<proteinExistence type="predicted"/>
<dbReference type="AlphaFoldDB" id="A0A2S2R493"/>
<protein>
    <submittedName>
        <fullName evidence="1">Uncharacterized protein</fullName>
    </submittedName>
</protein>
<gene>
    <name evidence="1" type="ORF">g.144311</name>
</gene>
<dbReference type="EMBL" id="GGMS01014969">
    <property type="protein sequence ID" value="MBY84172.1"/>
    <property type="molecule type" value="Transcribed_RNA"/>
</dbReference>